<evidence type="ECO:0000256" key="1">
    <source>
        <dbReference type="SAM" id="MobiDB-lite"/>
    </source>
</evidence>
<evidence type="ECO:0000313" key="3">
    <source>
        <dbReference type="Proteomes" id="UP001182304"/>
    </source>
</evidence>
<dbReference type="AlphaFoldDB" id="A0AAW8VAM8"/>
<protein>
    <submittedName>
        <fullName evidence="2">Uncharacterized protein</fullName>
    </submittedName>
</protein>
<sequence length="108" mass="12180">MKYIEKAIEDQQTGANASYHEIMSLNVDYLNNTTSVAVASFVSKKARDSDRKALSFNSFYLNSVPERSESAHDWVLNQLVLKQPEDYQHDGQSSVNPYMFAGGQVKND</sequence>
<accession>A0AAW8VAM8</accession>
<dbReference type="RefSeq" id="WP_223131958.1">
    <property type="nucleotide sequence ID" value="NZ_CP082272.1"/>
</dbReference>
<organism evidence="2 3">
    <name type="scientific">Pasteurella multocida</name>
    <dbReference type="NCBI Taxonomy" id="747"/>
    <lineage>
        <taxon>Bacteria</taxon>
        <taxon>Pseudomonadati</taxon>
        <taxon>Pseudomonadota</taxon>
        <taxon>Gammaproteobacteria</taxon>
        <taxon>Pasteurellales</taxon>
        <taxon>Pasteurellaceae</taxon>
        <taxon>Pasteurella</taxon>
    </lineage>
</organism>
<evidence type="ECO:0000313" key="2">
    <source>
        <dbReference type="EMBL" id="MDT3453564.1"/>
    </source>
</evidence>
<comment type="caution">
    <text evidence="2">The sequence shown here is derived from an EMBL/GenBank/DDBJ whole genome shotgun (WGS) entry which is preliminary data.</text>
</comment>
<dbReference type="Proteomes" id="UP001182304">
    <property type="component" value="Unassembled WGS sequence"/>
</dbReference>
<feature type="region of interest" description="Disordered" evidence="1">
    <location>
        <begin position="87"/>
        <end position="108"/>
    </location>
</feature>
<reference evidence="2" key="1">
    <citation type="submission" date="2022-07" db="EMBL/GenBank/DDBJ databases">
        <title>Sequence of Pasteurella multocoda 17BRD-035.</title>
        <authorList>
            <person name="Roy Chowdhury P."/>
            <person name="Alhamami T."/>
            <person name="Trott D.J."/>
            <person name="Djordvevic S.P."/>
        </authorList>
    </citation>
    <scope>NUCLEOTIDE SEQUENCE</scope>
    <source>
        <strain evidence="2">17BRD-035</strain>
    </source>
</reference>
<gene>
    <name evidence="2" type="ORF">NQF69_12405</name>
</gene>
<name>A0AAW8VAM8_PASMD</name>
<proteinExistence type="predicted"/>
<dbReference type="EMBL" id="JANIEN010000041">
    <property type="protein sequence ID" value="MDT3453564.1"/>
    <property type="molecule type" value="Genomic_DNA"/>
</dbReference>